<name>A0A8J2HK83_COTCN</name>
<dbReference type="Proteomes" id="UP000786811">
    <property type="component" value="Unassembled WGS sequence"/>
</dbReference>
<evidence type="ECO:0000259" key="12">
    <source>
        <dbReference type="Pfam" id="PF03813"/>
    </source>
</evidence>
<organism evidence="18 19">
    <name type="scientific">Cotesia congregata</name>
    <name type="common">Parasitoid wasp</name>
    <name type="synonym">Apanteles congregatus</name>
    <dbReference type="NCBI Taxonomy" id="51543"/>
    <lineage>
        <taxon>Eukaryota</taxon>
        <taxon>Metazoa</taxon>
        <taxon>Ecdysozoa</taxon>
        <taxon>Arthropoda</taxon>
        <taxon>Hexapoda</taxon>
        <taxon>Insecta</taxon>
        <taxon>Pterygota</taxon>
        <taxon>Neoptera</taxon>
        <taxon>Endopterygota</taxon>
        <taxon>Hymenoptera</taxon>
        <taxon>Apocrita</taxon>
        <taxon>Ichneumonoidea</taxon>
        <taxon>Braconidae</taxon>
        <taxon>Microgastrinae</taxon>
        <taxon>Cotesia</taxon>
    </lineage>
</organism>
<evidence type="ECO:0000256" key="2">
    <source>
        <dbReference type="ARBA" id="ARBA00004604"/>
    </source>
</evidence>
<sequence length="1188" mass="137028">MKFNKKRKQVVEEVKEEEEDVELESDDAEELDDDEDNVEFESDGEEDEDEDCEGFKTVMKRNLETAENDQPAKKMKKENPFKKPTVEELNQLRETETLYHSHLFRLQIDEVLAEVRPKDKYKKQFDVWFEKFKDTVLAIKETDEKQLSKLMSLKKLKVKLVDVEVPKNEKGTYRFIKPSNISVIGSYPLGTSIGPNIVIDVMIEMPSALFQKHDYENYRYLRKRAIYLAYIANSLKPEIAEKKTYYGESWMPKLKIVPSGSLSKRVTVYLHLTAEPTSFKLSRFLPEKNNVKPQWYLKNSELTDLVPTPHYNSNILRDLTMPQNHAESIKLITEYPSLRDGIILLKIWLRQRQQEQAYDGFNGHILSMYVLYLLSKKQVSTYMSSYQVVRNVWNNLATTNWTEEGISMSREPEAKERAAEYLKYYDCVFLDCSGYHNLAANIPANNYLWIRSEASQAIKFLNDEKGNSFSSLFMKRLNFYSNFDHFICLRDSEALQQLADNVSDDHKLDLGVNKRAQVVKLLADVLKKGLGQRVLHIYIPPEQFKEWEVTEDYSSSLGKLLIGLQLNPEYCFNVIDKGPVANLPEAEEFRKFWGNKSELRRFQDGSICEAVVWAKKSPMSIKDFKGKKNVASKGKLREKSSSLAEKRIICQRIITFLMKTKFNLSKDQFLYVVNQIEEFLELKKIKVTNFQYGTGEEATLQVINVFSEFEKELTSMADLPLAITGVQGSSPVFRYSEVFPPLATVYKADDINTVVGKHCLLLKEDTLQEVPKYAPAIEASVQLSASGKWPDELEAVRKTKAAFHIQIAQCLRKQYKLKAKANFSHVDVFKKGFVFRLRVAHQKEIACLKKIVGEDGVIKYRDNEESVALENKLFRLPKLTGAIYGLHSQQPSFGPTCCLAKRWLSAHLIDHFHMPEVVVELIVAFVYLSPEPYKPVQMPQVGFIRFLEFLSSHSWDTNAIIVNFNDEMDKDQVLAVENLFSTARDTLPALFIATPYDRETSTWTKHAPSKLILSRISLLARETLKLVETELLKSSVLVWKPMFKPPLVAYDCLIHIKDQFNPRRYQYHSLDIEESFLVTSWHPYRFHPEQKLPVVQFNPVDKYLEELRAGYGEFALFFHDTYGGSLIGVLFNPQALDAKEFKVANINCRRLDNNGKLVLNVAAIIEDFSIIGQGLVERIDVQSDKLLS</sequence>
<feature type="domain" description="Nrap protein" evidence="17">
    <location>
        <begin position="1049"/>
        <end position="1179"/>
    </location>
</feature>
<evidence type="ECO:0000259" key="17">
    <source>
        <dbReference type="Pfam" id="PF17407"/>
    </source>
</evidence>
<evidence type="ECO:0000256" key="7">
    <source>
        <dbReference type="ARBA" id="ARBA00023242"/>
    </source>
</evidence>
<feature type="compositionally biased region" description="Acidic residues" evidence="11">
    <location>
        <begin position="14"/>
        <end position="52"/>
    </location>
</feature>
<evidence type="ECO:0000259" key="15">
    <source>
        <dbReference type="Pfam" id="PF17405"/>
    </source>
</evidence>
<feature type="domain" description="Nrap protein" evidence="16">
    <location>
        <begin position="891"/>
        <end position="1044"/>
    </location>
</feature>
<evidence type="ECO:0000313" key="18">
    <source>
        <dbReference type="EMBL" id="CAG5101128.1"/>
    </source>
</evidence>
<dbReference type="Pfam" id="PF17405">
    <property type="entry name" value="Nrap_D4"/>
    <property type="match status" value="1"/>
</dbReference>
<dbReference type="EMBL" id="CAJNRD030001122">
    <property type="protein sequence ID" value="CAG5101128.1"/>
    <property type="molecule type" value="Genomic_DNA"/>
</dbReference>
<dbReference type="InterPro" id="IPR035369">
    <property type="entry name" value="Nrap_D4"/>
</dbReference>
<evidence type="ECO:0000256" key="4">
    <source>
        <dbReference type="ARBA" id="ARBA00016437"/>
    </source>
</evidence>
<keyword evidence="6 10" id="KW-0694">RNA-binding</keyword>
<dbReference type="AlphaFoldDB" id="A0A8J2HK83"/>
<dbReference type="InterPro" id="IPR035368">
    <property type="entry name" value="Nrap_D3"/>
</dbReference>
<evidence type="ECO:0000256" key="9">
    <source>
        <dbReference type="ARBA" id="ARBA00035020"/>
    </source>
</evidence>
<dbReference type="InterPro" id="IPR035370">
    <property type="entry name" value="Nrap_D5"/>
</dbReference>
<evidence type="ECO:0000259" key="16">
    <source>
        <dbReference type="Pfam" id="PF17406"/>
    </source>
</evidence>
<feature type="domain" description="Nrap protein" evidence="13">
    <location>
        <begin position="338"/>
        <end position="475"/>
    </location>
</feature>
<dbReference type="GO" id="GO:0032040">
    <property type="term" value="C:small-subunit processome"/>
    <property type="evidence" value="ECO:0007669"/>
    <property type="project" value="TreeGrafter"/>
</dbReference>
<comment type="subunit">
    <text evidence="9">Part of the small subunit (SSU) processome, composed of more than 70 proteins and the RNA chaperone small nucleolar RNA (snoRNA) U3.</text>
</comment>
<dbReference type="Gene3D" id="1.10.1410.10">
    <property type="match status" value="2"/>
</dbReference>
<proteinExistence type="inferred from homology"/>
<dbReference type="FunFam" id="1.10.1410.10:FF:000005">
    <property type="entry name" value="Nucleolar protein 6"/>
    <property type="match status" value="1"/>
</dbReference>
<protein>
    <recommendedName>
        <fullName evidence="4 10">Nucleolar protein 6</fullName>
    </recommendedName>
</protein>
<evidence type="ECO:0000313" key="19">
    <source>
        <dbReference type="Proteomes" id="UP000786811"/>
    </source>
</evidence>
<dbReference type="Pfam" id="PF03813">
    <property type="entry name" value="Nrap"/>
    <property type="match status" value="1"/>
</dbReference>
<comment type="subcellular location">
    <subcellularLocation>
        <location evidence="1">Chromosome</location>
    </subcellularLocation>
    <subcellularLocation>
        <location evidence="2 10">Nucleus</location>
        <location evidence="2 10">Nucleolus</location>
    </subcellularLocation>
</comment>
<accession>A0A8J2HK83</accession>
<comment type="function">
    <text evidence="8">Part of the small subunit (SSU) processome, first precursor of the small eukaryotic ribosomal subunit. During the assembly of the SSU processome in the nucleolus, many ribosome biogenesis factors, an RNA chaperone and ribosomal proteins associate with the nascent pre-rRNA and work in concert to generate RNA folding, modifications, rearrangements and cleavage as well as targeted degradation of pre-ribosomal RNA by the RNA exosome.</text>
</comment>
<evidence type="ECO:0000256" key="6">
    <source>
        <dbReference type="ARBA" id="ARBA00022884"/>
    </source>
</evidence>
<evidence type="ECO:0000259" key="14">
    <source>
        <dbReference type="Pfam" id="PF17404"/>
    </source>
</evidence>
<evidence type="ECO:0000256" key="11">
    <source>
        <dbReference type="SAM" id="MobiDB-lite"/>
    </source>
</evidence>
<dbReference type="GO" id="GO:0032545">
    <property type="term" value="C:CURI complex"/>
    <property type="evidence" value="ECO:0007669"/>
    <property type="project" value="TreeGrafter"/>
</dbReference>
<dbReference type="PANTHER" id="PTHR17972">
    <property type="entry name" value="NUCLEOLAR RNA-ASSOCIATED PROTEIN"/>
    <property type="match status" value="1"/>
</dbReference>
<evidence type="ECO:0000256" key="10">
    <source>
        <dbReference type="RuleBase" id="RU364032"/>
    </source>
</evidence>
<feature type="domain" description="Nrap protein" evidence="14">
    <location>
        <begin position="480"/>
        <end position="618"/>
    </location>
</feature>
<evidence type="ECO:0000256" key="3">
    <source>
        <dbReference type="ARBA" id="ARBA00006674"/>
    </source>
</evidence>
<evidence type="ECO:0000256" key="1">
    <source>
        <dbReference type="ARBA" id="ARBA00004286"/>
    </source>
</evidence>
<dbReference type="Pfam" id="PF17406">
    <property type="entry name" value="Nrap_D5"/>
    <property type="match status" value="1"/>
</dbReference>
<feature type="region of interest" description="Disordered" evidence="11">
    <location>
        <begin position="1"/>
        <end position="53"/>
    </location>
</feature>
<evidence type="ECO:0000259" key="13">
    <source>
        <dbReference type="Pfam" id="PF17403"/>
    </source>
</evidence>
<dbReference type="FunFam" id="1.10.1410.10:FF:000006">
    <property type="entry name" value="Nucleolar protein 6"/>
    <property type="match status" value="1"/>
</dbReference>
<dbReference type="GO" id="GO:0006409">
    <property type="term" value="P:tRNA export from nucleus"/>
    <property type="evidence" value="ECO:0007669"/>
    <property type="project" value="TreeGrafter"/>
</dbReference>
<evidence type="ECO:0000256" key="8">
    <source>
        <dbReference type="ARBA" id="ARBA00035000"/>
    </source>
</evidence>
<dbReference type="Pfam" id="PF17407">
    <property type="entry name" value="Nrap_D6"/>
    <property type="match status" value="1"/>
</dbReference>
<comment type="similarity">
    <text evidence="3 10">Belongs to the NRAP family.</text>
</comment>
<dbReference type="Gene3D" id="3.30.70.3030">
    <property type="match status" value="1"/>
</dbReference>
<dbReference type="GO" id="GO:0003723">
    <property type="term" value="F:RNA binding"/>
    <property type="evidence" value="ECO:0007669"/>
    <property type="project" value="UniProtKB-KW"/>
</dbReference>
<feature type="domain" description="Nrap protein" evidence="15">
    <location>
        <begin position="686"/>
        <end position="887"/>
    </location>
</feature>
<dbReference type="InterPro" id="IPR035367">
    <property type="entry name" value="Nrap_D2"/>
</dbReference>
<dbReference type="Pfam" id="PF17403">
    <property type="entry name" value="Nrap_D2"/>
    <property type="match status" value="1"/>
</dbReference>
<dbReference type="GO" id="GO:0006364">
    <property type="term" value="P:rRNA processing"/>
    <property type="evidence" value="ECO:0007669"/>
    <property type="project" value="TreeGrafter"/>
</dbReference>
<gene>
    <name evidence="18" type="ORF">HICCMSTLAB_LOCUS10201</name>
</gene>
<dbReference type="GO" id="GO:0034456">
    <property type="term" value="C:UTP-C complex"/>
    <property type="evidence" value="ECO:0007669"/>
    <property type="project" value="TreeGrafter"/>
</dbReference>
<keyword evidence="5" id="KW-0158">Chromosome</keyword>
<dbReference type="InterPro" id="IPR035082">
    <property type="entry name" value="Nrap_D1"/>
</dbReference>
<keyword evidence="7 10" id="KW-0539">Nucleus</keyword>
<dbReference type="InterPro" id="IPR005554">
    <property type="entry name" value="NOL6/Upt22"/>
</dbReference>
<dbReference type="Pfam" id="PF17404">
    <property type="entry name" value="Nrap_D3"/>
    <property type="match status" value="1"/>
</dbReference>
<dbReference type="InterPro" id="IPR035371">
    <property type="entry name" value="Nrap_D6"/>
</dbReference>
<feature type="domain" description="Nrap protein" evidence="12">
    <location>
        <begin position="199"/>
        <end position="325"/>
    </location>
</feature>
<dbReference type="OrthoDB" id="10251401at2759"/>
<evidence type="ECO:0000256" key="5">
    <source>
        <dbReference type="ARBA" id="ARBA00022454"/>
    </source>
</evidence>
<keyword evidence="19" id="KW-1185">Reference proteome</keyword>
<dbReference type="PANTHER" id="PTHR17972:SF0">
    <property type="entry name" value="NUCLEOLAR PROTEIN 6"/>
    <property type="match status" value="1"/>
</dbReference>
<dbReference type="GO" id="GO:0005694">
    <property type="term" value="C:chromosome"/>
    <property type="evidence" value="ECO:0007669"/>
    <property type="project" value="UniProtKB-SubCell"/>
</dbReference>
<reference evidence="18" key="1">
    <citation type="submission" date="2021-04" db="EMBL/GenBank/DDBJ databases">
        <authorList>
            <person name="Chebbi M.A.C M."/>
        </authorList>
    </citation>
    <scope>NUCLEOTIDE SEQUENCE</scope>
</reference>
<comment type="caution">
    <text evidence="18">The sequence shown here is derived from an EMBL/GenBank/DDBJ whole genome shotgun (WGS) entry which is preliminary data.</text>
</comment>